<dbReference type="InterPro" id="IPR016181">
    <property type="entry name" value="Acyl_CoA_acyltransferase"/>
</dbReference>
<dbReference type="PANTHER" id="PTHR43877">
    <property type="entry name" value="AMINOALKYLPHOSPHONATE N-ACETYLTRANSFERASE-RELATED-RELATED"/>
    <property type="match status" value="1"/>
</dbReference>
<gene>
    <name evidence="4" type="ORF">L0M14_18585</name>
</gene>
<keyword evidence="1" id="KW-0808">Transferase</keyword>
<dbReference type="Proteomes" id="UP001649230">
    <property type="component" value="Chromosome"/>
</dbReference>
<dbReference type="RefSeq" id="WP_235118116.1">
    <property type="nucleotide sequence ID" value="NZ_CP090978.1"/>
</dbReference>
<keyword evidence="5" id="KW-1185">Reference proteome</keyword>
<evidence type="ECO:0000259" key="3">
    <source>
        <dbReference type="PROSITE" id="PS51186"/>
    </source>
</evidence>
<sequence length="155" mass="17579">MNIQITQARYEDAGIVHDVMQKAFQEYQGKLTPPSGALLETPDDVRRKMSNDGGAIIATVNGQFAGSSQYSFKHAYVYIGRVSVLPSFRGLRIGKKMVAYIEDIARTSGVGEAQLEVRLSIPSNVTYYQNLQYEIISKHDYPNQTDQYYTMRKWL</sequence>
<evidence type="ECO:0000313" key="5">
    <source>
        <dbReference type="Proteomes" id="UP001649230"/>
    </source>
</evidence>
<dbReference type="SUPFAM" id="SSF55729">
    <property type="entry name" value="Acyl-CoA N-acyltransferases (Nat)"/>
    <property type="match status" value="1"/>
</dbReference>
<feature type="domain" description="N-acetyltransferase" evidence="3">
    <location>
        <begin position="3"/>
        <end position="155"/>
    </location>
</feature>
<dbReference type="PROSITE" id="PS51186">
    <property type="entry name" value="GNAT"/>
    <property type="match status" value="1"/>
</dbReference>
<dbReference type="CDD" id="cd04301">
    <property type="entry name" value="NAT_SF"/>
    <property type="match status" value="1"/>
</dbReference>
<evidence type="ECO:0000313" key="4">
    <source>
        <dbReference type="EMBL" id="UJF31771.1"/>
    </source>
</evidence>
<dbReference type="Gene3D" id="3.40.630.30">
    <property type="match status" value="1"/>
</dbReference>
<protein>
    <submittedName>
        <fullName evidence="4">GNAT family N-acetyltransferase</fullName>
    </submittedName>
</protein>
<name>A0ABY3SF09_9BACL</name>
<proteinExistence type="predicted"/>
<dbReference type="EMBL" id="CP090978">
    <property type="protein sequence ID" value="UJF31771.1"/>
    <property type="molecule type" value="Genomic_DNA"/>
</dbReference>
<reference evidence="4 5" key="1">
    <citation type="journal article" date="2024" name="Int. J. Syst. Evol. Microbiol.">
        <title>Paenibacillus hexagrammi sp. nov., a novel bacterium isolated from the gut content of Hexagrammos agrammus.</title>
        <authorList>
            <person name="Jung H.K."/>
            <person name="Kim D.G."/>
            <person name="Zin H."/>
            <person name="Park J."/>
            <person name="Jung H."/>
            <person name="Kim Y.O."/>
            <person name="Kong H.J."/>
            <person name="Kim J.W."/>
            <person name="Kim Y.S."/>
        </authorList>
    </citation>
    <scope>NUCLEOTIDE SEQUENCE [LARGE SCALE GENOMIC DNA]</scope>
    <source>
        <strain evidence="4 5">YPD9-1</strain>
    </source>
</reference>
<dbReference type="PANTHER" id="PTHR43877:SF2">
    <property type="entry name" value="AMINOALKYLPHOSPHONATE N-ACETYLTRANSFERASE-RELATED"/>
    <property type="match status" value="1"/>
</dbReference>
<evidence type="ECO:0000256" key="1">
    <source>
        <dbReference type="ARBA" id="ARBA00022679"/>
    </source>
</evidence>
<accession>A0ABY3SF09</accession>
<evidence type="ECO:0000256" key="2">
    <source>
        <dbReference type="ARBA" id="ARBA00023315"/>
    </source>
</evidence>
<organism evidence="4 5">
    <name type="scientific">Paenibacillus hexagrammi</name>
    <dbReference type="NCBI Taxonomy" id="2908839"/>
    <lineage>
        <taxon>Bacteria</taxon>
        <taxon>Bacillati</taxon>
        <taxon>Bacillota</taxon>
        <taxon>Bacilli</taxon>
        <taxon>Bacillales</taxon>
        <taxon>Paenibacillaceae</taxon>
        <taxon>Paenibacillus</taxon>
    </lineage>
</organism>
<dbReference type="InterPro" id="IPR000182">
    <property type="entry name" value="GNAT_dom"/>
</dbReference>
<dbReference type="InterPro" id="IPR050832">
    <property type="entry name" value="Bact_Acetyltransf"/>
</dbReference>
<keyword evidence="2" id="KW-0012">Acyltransferase</keyword>
<dbReference type="Pfam" id="PF00583">
    <property type="entry name" value="Acetyltransf_1"/>
    <property type="match status" value="1"/>
</dbReference>